<dbReference type="EMBL" id="JADYXP020000001">
    <property type="protein sequence ID" value="KAL0132111.1"/>
    <property type="molecule type" value="Genomic_DNA"/>
</dbReference>
<sequence>MSRQRRYFHHDLENREDLIYTYIYFILFFPFVTKRVVTVTVLIYLPEYFTDGKYLLLQLRPVFADFCFHGGDHNISRDERKKKAEASPNIFLIFSIVTNVFL</sequence>
<keyword evidence="1" id="KW-0472">Membrane</keyword>
<reference evidence="2 3" key="1">
    <citation type="submission" date="2023-03" db="EMBL/GenBank/DDBJ databases">
        <title>High recombination rates correlate with genetic variation in Cardiocondyla obscurior ants.</title>
        <authorList>
            <person name="Errbii M."/>
        </authorList>
    </citation>
    <scope>NUCLEOTIDE SEQUENCE [LARGE SCALE GENOMIC DNA]</scope>
    <source>
        <strain evidence="2">Alpha-2009</strain>
        <tissue evidence="2">Whole body</tissue>
    </source>
</reference>
<accession>A0AAW2GY31</accession>
<comment type="caution">
    <text evidence="2">The sequence shown here is derived from an EMBL/GenBank/DDBJ whole genome shotgun (WGS) entry which is preliminary data.</text>
</comment>
<evidence type="ECO:0000313" key="3">
    <source>
        <dbReference type="Proteomes" id="UP001430953"/>
    </source>
</evidence>
<evidence type="ECO:0000313" key="2">
    <source>
        <dbReference type="EMBL" id="KAL0132111.1"/>
    </source>
</evidence>
<keyword evidence="3" id="KW-1185">Reference proteome</keyword>
<evidence type="ECO:0000256" key="1">
    <source>
        <dbReference type="SAM" id="Phobius"/>
    </source>
</evidence>
<keyword evidence="1" id="KW-1133">Transmembrane helix</keyword>
<name>A0AAW2GY31_9HYME</name>
<keyword evidence="1" id="KW-0812">Transmembrane</keyword>
<dbReference type="AlphaFoldDB" id="A0AAW2GY31"/>
<organism evidence="2 3">
    <name type="scientific">Cardiocondyla obscurior</name>
    <dbReference type="NCBI Taxonomy" id="286306"/>
    <lineage>
        <taxon>Eukaryota</taxon>
        <taxon>Metazoa</taxon>
        <taxon>Ecdysozoa</taxon>
        <taxon>Arthropoda</taxon>
        <taxon>Hexapoda</taxon>
        <taxon>Insecta</taxon>
        <taxon>Pterygota</taxon>
        <taxon>Neoptera</taxon>
        <taxon>Endopterygota</taxon>
        <taxon>Hymenoptera</taxon>
        <taxon>Apocrita</taxon>
        <taxon>Aculeata</taxon>
        <taxon>Formicoidea</taxon>
        <taxon>Formicidae</taxon>
        <taxon>Myrmicinae</taxon>
        <taxon>Cardiocondyla</taxon>
    </lineage>
</organism>
<proteinExistence type="predicted"/>
<gene>
    <name evidence="2" type="ORF">PUN28_000109</name>
</gene>
<feature type="transmembrane region" description="Helical" evidence="1">
    <location>
        <begin position="21"/>
        <end position="45"/>
    </location>
</feature>
<dbReference type="Proteomes" id="UP001430953">
    <property type="component" value="Unassembled WGS sequence"/>
</dbReference>
<protein>
    <submittedName>
        <fullName evidence="2">Uncharacterized protein</fullName>
    </submittedName>
</protein>